<feature type="domain" description="Nephrocystin 3-like N-terminal" evidence="5">
    <location>
        <begin position="50"/>
        <end position="202"/>
    </location>
</feature>
<dbReference type="Pfam" id="PF24883">
    <property type="entry name" value="NPHP3_N"/>
    <property type="match status" value="1"/>
</dbReference>
<comment type="caution">
    <text evidence="6">The sequence shown here is derived from an EMBL/GenBank/DDBJ whole genome shotgun (WGS) entry which is preliminary data.</text>
</comment>
<dbReference type="InterPro" id="IPR002110">
    <property type="entry name" value="Ankyrin_rpt"/>
</dbReference>
<dbReference type="Proteomes" id="UP000738349">
    <property type="component" value="Unassembled WGS sequence"/>
</dbReference>
<dbReference type="SMART" id="SM00248">
    <property type="entry name" value="ANK"/>
    <property type="match status" value="27"/>
</dbReference>
<proteinExistence type="predicted"/>
<dbReference type="Gene3D" id="1.25.40.20">
    <property type="entry name" value="Ankyrin repeat-containing domain"/>
    <property type="match status" value="9"/>
</dbReference>
<evidence type="ECO:0000256" key="4">
    <source>
        <dbReference type="SAM" id="MobiDB-lite"/>
    </source>
</evidence>
<dbReference type="PRINTS" id="PR01415">
    <property type="entry name" value="ANKYRIN"/>
</dbReference>
<feature type="repeat" description="ANK" evidence="3">
    <location>
        <begin position="1836"/>
        <end position="1872"/>
    </location>
</feature>
<evidence type="ECO:0000256" key="1">
    <source>
        <dbReference type="ARBA" id="ARBA00022737"/>
    </source>
</evidence>
<dbReference type="Pfam" id="PF13857">
    <property type="entry name" value="Ank_5"/>
    <property type="match status" value="1"/>
</dbReference>
<feature type="region of interest" description="Disordered" evidence="4">
    <location>
        <begin position="1165"/>
        <end position="1185"/>
    </location>
</feature>
<feature type="repeat" description="ANK" evidence="3">
    <location>
        <begin position="577"/>
        <end position="609"/>
    </location>
</feature>
<dbReference type="InterPro" id="IPR051165">
    <property type="entry name" value="Multifunctional_ANK_Repeat"/>
</dbReference>
<sequence>MPSSESDIVLVDSDIDAVIIDHDDASNYNPEQILPESPEAIQKIRSWLAAYQKWLTSSECGLLWIKGIPGSGKSVIAANLIHEIAKSKPGSPILFFFFRQIIDANHQPKALLQDWLDQVLEYSPPLQKQLWDCVEGRQSIERMSIKEMWRLLRMAFAGLPGKAFCVVDALDEMDRGHDAFLEELGALGQWQPEMVKVLITSRPVPSVEGPLRLVPCLHIRLQESLVDVDIATYVQFALSNSSIPQSDWQVIADAVPGQANGLFIYAKLAMDAFLQPGTDINTVLSQLPADLNVLYTDLLREHAERSGVAEPIQRLILQAVTHATRPLRLLELAEMVKVNSPDGSMRDLKATKGLIRSACGPLLEILADETVSVIHHSFTEYLKGTTRSDDDSGYPCLQMGPTHAQLALACLHYLQAGCLDDVKVTIKDDSDGAVPNLITGACESTDSVPRSEIKLRLKYPFFEYATSNWHHHVNRSEANGYDQTEVNLALRKFIGDEKNMKAWLQLKWPYGLVTELHIAARKGLVSYTKELIGTTAVDVLDVSGKTPLWWAADGGHSEIIRALIAAGANPDHDDKAYGFKPLHLVARSNHHEAAKVLLEAGVDPIAKKSRENRGKSIFDCGSTVGETALMYACHEGHAETVEAFLPFLQNIDNVYEALHWAAEKGHAKIVAKILEHPDVDVNVRVRGTPPLYAACGSWDVETVAALLQAGADPNITCAGYGWDWREQSTQMGDGVKLSCLLPLCDAFIGENSEPDKVKAIFSLLVDAGIDINHRTKQGRTPLHYAADSPILTRLLVDAGADANSTSPSGSTPLHEVRTMDCMMLLVEQGNANINHVRADGLSPLLCLLSRGNEDTILKFLEYGPDCNQLDGKGNGVLHVLLADVSLKLRIIEALLRGGADPDLKNQDGFTPLLCLSPHRSGFIEVVDLFLKAGADINAVGPDGATLLHQRISNAPSWGDDQIQQVRDLMDRGASSSIRDSHGRTCLHHAILSKKAPDPNVAKFDSLVDLGFDIQAVDFRGNGLLHELALRGKTGGAHNGEQTIALWKRLIGLGLDVELRNKAGRTPLHVLCAAHVPFQSFGRVSILAIDLLLAQVKDINIADKDGITALHIAATGGEVYAKRLLDAGADPTAATREGLTPLHIASRCRESNIVGLLLDAIRKRSEGAPAGDEPPLPKPDTGTSNKTTVLEPVIGVNATAPSSEGDITPLFYACRSGRPESVALLLEAGADVNIGTIFRAFDRFDEEDYLWKSQAEFVDRDGCGGAIALKMDDTLRHRAPPPNSREYMLVPNQTTRPDEIFSMLVENGADVSQFNADAFTTSVRDEDRKTSAQRSDGPMGAFCKFLNPSTREASIRTIDYVEIMKPGMSTEVFWRFLSHWEFHLVEQLARLGISFLPTLGYDTNCEFAILVHHGFASLVDSIGTIEAERSLEQGDWHAFGDAARPGLFFACRDLSNPEHVGRNTMPFLLHAVRRQLPNMAVVRLLVDKFGVDVNELHHTREFVSGTYPVCASDSALHSVAESKYWWHAHQAMPYLLSAGADVDIRNYKGQTPLHLALQACSHAFSPYSDVAVKMLIAAGADINAADNEGKSCLAYAQNNVNMVRLLGLHGATVTADAVFGAVESKNVDLLREFLSGGVDANIRRHKLTKERGSEIEKLEPHGTFPLYLAAQGLRPRPDPTPKYREQLEAAVEMVQVLLDYGADPFSKFMRDDKEYTTLHELMLTGRMIDQFLDIPKLDVNHRDAKGRTLLHAACHGYHSLDHFIGSHKKQADENDPVTVFQRLVSLGAEVEARDNFGRNVLHYLVGIAQDNEFEDFKKAFLSVIERAPSLIGQADGDGMIPLHYAISRAVKSRDSQVAQLLLSYGANHLAVTKTGDTVLHLLSRNLDAVKLRELFQDLVRRGVDVNARNHQGETSLFAFSSRPKPPRSYSPDIWSTDSDDESEKYTENGVGRMLESLGADFFVRDARGRGLMHVAASGDVGRFKELLDMGLDVMMEDDAQQTAIDVAAASENRDVLELFEKN</sequence>
<feature type="repeat" description="ANK" evidence="3">
    <location>
        <begin position="686"/>
        <end position="718"/>
    </location>
</feature>
<dbReference type="InterPro" id="IPR056884">
    <property type="entry name" value="NPHP3-like_N"/>
</dbReference>
<dbReference type="PANTHER" id="PTHR24123:SF33">
    <property type="entry name" value="PROTEIN HOS4"/>
    <property type="match status" value="1"/>
</dbReference>
<dbReference type="SUPFAM" id="SSF48403">
    <property type="entry name" value="Ankyrin repeat"/>
    <property type="match status" value="5"/>
</dbReference>
<dbReference type="InterPro" id="IPR036770">
    <property type="entry name" value="Ankyrin_rpt-contain_sf"/>
</dbReference>
<feature type="repeat" description="ANK" evidence="3">
    <location>
        <begin position="1204"/>
        <end position="1236"/>
    </location>
</feature>
<protein>
    <submittedName>
        <fullName evidence="6">Ankyrin repeat-containing domain protein</fullName>
    </submittedName>
</protein>
<feature type="repeat" description="ANK" evidence="3">
    <location>
        <begin position="1547"/>
        <end position="1586"/>
    </location>
</feature>
<dbReference type="EMBL" id="JAGMUV010000007">
    <property type="protein sequence ID" value="KAH7148266.1"/>
    <property type="molecule type" value="Genomic_DNA"/>
</dbReference>
<dbReference type="PROSITE" id="PS50297">
    <property type="entry name" value="ANK_REP_REGION"/>
    <property type="match status" value="7"/>
</dbReference>
<feature type="region of interest" description="Disordered" evidence="4">
    <location>
        <begin position="1916"/>
        <end position="1941"/>
    </location>
</feature>
<keyword evidence="1" id="KW-0677">Repeat</keyword>
<feature type="repeat" description="ANK" evidence="3">
    <location>
        <begin position="1104"/>
        <end position="1135"/>
    </location>
</feature>
<feature type="repeat" description="ANK" evidence="3">
    <location>
        <begin position="1873"/>
        <end position="1909"/>
    </location>
</feature>
<dbReference type="PROSITE" id="PS50088">
    <property type="entry name" value="ANK_REPEAT"/>
    <property type="match status" value="10"/>
</dbReference>
<evidence type="ECO:0000313" key="6">
    <source>
        <dbReference type="EMBL" id="KAH7148266.1"/>
    </source>
</evidence>
<reference evidence="6" key="1">
    <citation type="journal article" date="2021" name="Nat. Commun.">
        <title>Genetic determinants of endophytism in the Arabidopsis root mycobiome.</title>
        <authorList>
            <person name="Mesny F."/>
            <person name="Miyauchi S."/>
            <person name="Thiergart T."/>
            <person name="Pickel B."/>
            <person name="Atanasova L."/>
            <person name="Karlsson M."/>
            <person name="Huettel B."/>
            <person name="Barry K.W."/>
            <person name="Haridas S."/>
            <person name="Chen C."/>
            <person name="Bauer D."/>
            <person name="Andreopoulos W."/>
            <person name="Pangilinan J."/>
            <person name="LaButti K."/>
            <person name="Riley R."/>
            <person name="Lipzen A."/>
            <person name="Clum A."/>
            <person name="Drula E."/>
            <person name="Henrissat B."/>
            <person name="Kohler A."/>
            <person name="Grigoriev I.V."/>
            <person name="Martin F.M."/>
            <person name="Hacquard S."/>
        </authorList>
    </citation>
    <scope>NUCLEOTIDE SEQUENCE</scope>
    <source>
        <strain evidence="6">MPI-CAGE-AT-0147</strain>
    </source>
</reference>
<keyword evidence="2 3" id="KW-0040">ANK repeat</keyword>
<evidence type="ECO:0000313" key="7">
    <source>
        <dbReference type="Proteomes" id="UP000738349"/>
    </source>
</evidence>
<dbReference type="Pfam" id="PF12796">
    <property type="entry name" value="Ank_2"/>
    <property type="match status" value="4"/>
</dbReference>
<dbReference type="SUPFAM" id="SSF52540">
    <property type="entry name" value="P-loop containing nucleoside triphosphate hydrolases"/>
    <property type="match status" value="1"/>
</dbReference>
<gene>
    <name evidence="6" type="ORF">EDB81DRAFT_946492</name>
</gene>
<dbReference type="OrthoDB" id="21416at2759"/>
<name>A0A9P9J8L0_9HYPO</name>
<evidence type="ECO:0000259" key="5">
    <source>
        <dbReference type="Pfam" id="PF24883"/>
    </source>
</evidence>
<dbReference type="PANTHER" id="PTHR24123">
    <property type="entry name" value="ANKYRIN REPEAT-CONTAINING"/>
    <property type="match status" value="1"/>
</dbReference>
<feature type="repeat" description="ANK" evidence="3">
    <location>
        <begin position="1136"/>
        <end position="1158"/>
    </location>
</feature>
<dbReference type="Pfam" id="PF00023">
    <property type="entry name" value="Ank"/>
    <property type="match status" value="3"/>
</dbReference>
<keyword evidence="7" id="KW-1185">Reference proteome</keyword>
<accession>A0A9P9J8L0</accession>
<feature type="repeat" description="ANK" evidence="3">
    <location>
        <begin position="872"/>
        <end position="906"/>
    </location>
</feature>
<dbReference type="Gene3D" id="3.40.50.300">
    <property type="entry name" value="P-loop containing nucleotide triphosphate hydrolases"/>
    <property type="match status" value="1"/>
</dbReference>
<evidence type="ECO:0000256" key="2">
    <source>
        <dbReference type="ARBA" id="ARBA00023043"/>
    </source>
</evidence>
<evidence type="ECO:0000256" key="3">
    <source>
        <dbReference type="PROSITE-ProRule" id="PRU00023"/>
    </source>
</evidence>
<dbReference type="InterPro" id="IPR027417">
    <property type="entry name" value="P-loop_NTPase"/>
</dbReference>
<organism evidence="6 7">
    <name type="scientific">Dactylonectria macrodidyma</name>
    <dbReference type="NCBI Taxonomy" id="307937"/>
    <lineage>
        <taxon>Eukaryota</taxon>
        <taxon>Fungi</taxon>
        <taxon>Dikarya</taxon>
        <taxon>Ascomycota</taxon>
        <taxon>Pezizomycotina</taxon>
        <taxon>Sordariomycetes</taxon>
        <taxon>Hypocreomycetidae</taxon>
        <taxon>Hypocreales</taxon>
        <taxon>Nectriaceae</taxon>
        <taxon>Dactylonectria</taxon>
    </lineage>
</organism>
<feature type="repeat" description="ANK" evidence="3">
    <location>
        <begin position="543"/>
        <end position="575"/>
    </location>
</feature>